<feature type="transmembrane region" description="Helical" evidence="10">
    <location>
        <begin position="355"/>
        <end position="374"/>
    </location>
</feature>
<evidence type="ECO:0000256" key="10">
    <source>
        <dbReference type="RuleBase" id="RU363075"/>
    </source>
</evidence>
<reference evidence="11 12" key="1">
    <citation type="submission" date="2024-02" db="EMBL/GenBank/DDBJ databases">
        <authorList>
            <person name="Daric V."/>
            <person name="Darras S."/>
        </authorList>
    </citation>
    <scope>NUCLEOTIDE SEQUENCE [LARGE SCALE GENOMIC DNA]</scope>
</reference>
<evidence type="ECO:0000256" key="7">
    <source>
        <dbReference type="ARBA" id="ARBA00022824"/>
    </source>
</evidence>
<evidence type="ECO:0000313" key="11">
    <source>
        <dbReference type="EMBL" id="CAK8689725.1"/>
    </source>
</evidence>
<evidence type="ECO:0000256" key="4">
    <source>
        <dbReference type="ARBA" id="ARBA00022676"/>
    </source>
</evidence>
<dbReference type="InterPro" id="IPR005599">
    <property type="entry name" value="GPI_mannosylTrfase"/>
</dbReference>
<evidence type="ECO:0000256" key="1">
    <source>
        <dbReference type="ARBA" id="ARBA00004477"/>
    </source>
</evidence>
<protein>
    <recommendedName>
        <fullName evidence="10">Mannosyltransferase</fullName>
        <ecNumber evidence="10">2.4.1.-</ecNumber>
    </recommendedName>
</protein>
<keyword evidence="5" id="KW-0808">Transferase</keyword>
<feature type="transmembrane region" description="Helical" evidence="10">
    <location>
        <begin position="197"/>
        <end position="221"/>
    </location>
</feature>
<feature type="transmembrane region" description="Helical" evidence="10">
    <location>
        <begin position="328"/>
        <end position="349"/>
    </location>
</feature>
<keyword evidence="6 10" id="KW-0812">Transmembrane</keyword>
<evidence type="ECO:0000256" key="9">
    <source>
        <dbReference type="ARBA" id="ARBA00023136"/>
    </source>
</evidence>
<feature type="transmembrane region" description="Helical" evidence="10">
    <location>
        <begin position="119"/>
        <end position="140"/>
    </location>
</feature>
<comment type="subcellular location">
    <subcellularLocation>
        <location evidence="1 10">Endoplasmic reticulum membrane</location>
        <topology evidence="1 10">Multi-pass membrane protein</topology>
    </subcellularLocation>
</comment>
<name>A0ABP0GDR2_CLALP</name>
<feature type="transmembrane region" description="Helical" evidence="10">
    <location>
        <begin position="298"/>
        <end position="321"/>
    </location>
</feature>
<evidence type="ECO:0000256" key="8">
    <source>
        <dbReference type="ARBA" id="ARBA00022989"/>
    </source>
</evidence>
<dbReference type="EC" id="2.4.1.-" evidence="10"/>
<keyword evidence="4 10" id="KW-0328">Glycosyltransferase</keyword>
<evidence type="ECO:0000256" key="2">
    <source>
        <dbReference type="ARBA" id="ARBA00004922"/>
    </source>
</evidence>
<comment type="similarity">
    <text evidence="3 10">Belongs to the glycosyltransferase 22 family.</text>
</comment>
<feature type="transmembrane region" description="Helical" evidence="10">
    <location>
        <begin position="152"/>
        <end position="177"/>
    </location>
</feature>
<accession>A0ABP0GDR2</accession>
<dbReference type="EMBL" id="CAWYQH010000108">
    <property type="protein sequence ID" value="CAK8689725.1"/>
    <property type="molecule type" value="Genomic_DNA"/>
</dbReference>
<dbReference type="PANTHER" id="PTHR22760">
    <property type="entry name" value="GLYCOSYLTRANSFERASE"/>
    <property type="match status" value="1"/>
</dbReference>
<evidence type="ECO:0000313" key="12">
    <source>
        <dbReference type="Proteomes" id="UP001642483"/>
    </source>
</evidence>
<comment type="pathway">
    <text evidence="2">Protein modification; protein glycosylation.</text>
</comment>
<sequence>MKHHKNLYIKTAAQMSTQEESTYIQSEETSNVSEVKLPKTATAFHFLMSANLFSALINNISDCDETYNYWEPLHHLIYGKGFETWEYSPVYAIRSWAYIHVHYVFTLVFLGFAQFEKLIIFYFIRMVLGAFCTVCQLQFYEGVVLRFGNNVAKILLVVMVCAPGMFISSTAFLPSSFCMYMTYLCLGTWLKGNLSQAILAIACGAILGWPFCVVIGIPLAIDIFIRRQKYMFFIKWCVIALLTMLVPCFAIDSFYYGKPVVACLNILWYNVFSKHGPDLYGTEPASYYLLNGILNFNVAFITGICAIIIIPCLECSIAIRYRGYRSPVLLLLFTLSPMYIWFLIFFLQPHKEERFLFPIYPCICLSAAVTVGTIQKAFCAFQLNKYINVIWISRVFLFGYIMLSLSRIAAVVQGYQASMHIYLNLKNIEISDLKMCNTKIVCAGKEWHRFPSSFFLPENFTLQFIESDFHGQLPQLFDGQGTQGTRAVLPNFNQENLEQKDRYVDMDRCHFLIDFDSGETSQNEPQFSKMESWEVLKELDYIYSNGSKSRLYRSFYIPFYYNVKNTFGKYQLLRRSTHWSCM</sequence>
<feature type="transmembrane region" description="Helical" evidence="10">
    <location>
        <begin position="95"/>
        <end position="113"/>
    </location>
</feature>
<evidence type="ECO:0000256" key="6">
    <source>
        <dbReference type="ARBA" id="ARBA00022692"/>
    </source>
</evidence>
<keyword evidence="7 10" id="KW-0256">Endoplasmic reticulum</keyword>
<organism evidence="11 12">
    <name type="scientific">Clavelina lepadiformis</name>
    <name type="common">Light-bulb sea squirt</name>
    <name type="synonym">Ascidia lepadiformis</name>
    <dbReference type="NCBI Taxonomy" id="159417"/>
    <lineage>
        <taxon>Eukaryota</taxon>
        <taxon>Metazoa</taxon>
        <taxon>Chordata</taxon>
        <taxon>Tunicata</taxon>
        <taxon>Ascidiacea</taxon>
        <taxon>Aplousobranchia</taxon>
        <taxon>Clavelinidae</taxon>
        <taxon>Clavelina</taxon>
    </lineage>
</organism>
<evidence type="ECO:0000256" key="5">
    <source>
        <dbReference type="ARBA" id="ARBA00022679"/>
    </source>
</evidence>
<gene>
    <name evidence="11" type="ORF">CVLEPA_LOCUS21691</name>
</gene>
<comment type="caution">
    <text evidence="11">The sequence shown here is derived from an EMBL/GenBank/DDBJ whole genome shotgun (WGS) entry which is preliminary data.</text>
</comment>
<dbReference type="Proteomes" id="UP001642483">
    <property type="component" value="Unassembled WGS sequence"/>
</dbReference>
<evidence type="ECO:0000256" key="3">
    <source>
        <dbReference type="ARBA" id="ARBA00007063"/>
    </source>
</evidence>
<dbReference type="Pfam" id="PF03901">
    <property type="entry name" value="Glyco_transf_22"/>
    <property type="match status" value="1"/>
</dbReference>
<feature type="transmembrane region" description="Helical" evidence="10">
    <location>
        <begin position="233"/>
        <end position="256"/>
    </location>
</feature>
<proteinExistence type="inferred from homology"/>
<keyword evidence="9 10" id="KW-0472">Membrane</keyword>
<keyword evidence="8 10" id="KW-1133">Transmembrane helix</keyword>
<dbReference type="PANTHER" id="PTHR22760:SF2">
    <property type="entry name" value="ALPHA-1,2-MANNOSYLTRANSFERASE ALG9"/>
    <property type="match status" value="1"/>
</dbReference>
<keyword evidence="12" id="KW-1185">Reference proteome</keyword>